<sequence>MPNPIVLSLFFYSEKPRRFGSDSSQINLEVSLTRIDFASMILPFSFLTIRPDADLWFCESKAASKKMGLFALRTLCLGLALTSKIPHSSQQNPKHCSFVPTLKIQESQLHKSKWLLLSTQGKFN</sequence>
<organism evidence="1 2">
    <name type="scientific">Gossypium darwinii</name>
    <name type="common">Darwin's cotton</name>
    <name type="synonym">Gossypium barbadense var. darwinii</name>
    <dbReference type="NCBI Taxonomy" id="34276"/>
    <lineage>
        <taxon>Eukaryota</taxon>
        <taxon>Viridiplantae</taxon>
        <taxon>Streptophyta</taxon>
        <taxon>Embryophyta</taxon>
        <taxon>Tracheophyta</taxon>
        <taxon>Spermatophyta</taxon>
        <taxon>Magnoliopsida</taxon>
        <taxon>eudicotyledons</taxon>
        <taxon>Gunneridae</taxon>
        <taxon>Pentapetalae</taxon>
        <taxon>rosids</taxon>
        <taxon>malvids</taxon>
        <taxon>Malvales</taxon>
        <taxon>Malvaceae</taxon>
        <taxon>Malvoideae</taxon>
        <taxon>Gossypium</taxon>
    </lineage>
</organism>
<dbReference type="AlphaFoldDB" id="A0A5D2AJT0"/>
<keyword evidence="2" id="KW-1185">Reference proteome</keyword>
<dbReference type="EMBL" id="CM017711">
    <property type="protein sequence ID" value="TYG44593.1"/>
    <property type="molecule type" value="Genomic_DNA"/>
</dbReference>
<protein>
    <submittedName>
        <fullName evidence="1">Uncharacterized protein</fullName>
    </submittedName>
</protein>
<accession>A0A5D2AJT0</accession>
<name>A0A5D2AJT0_GOSDA</name>
<gene>
    <name evidence="1" type="ORF">ES288_D11G108200v1</name>
</gene>
<evidence type="ECO:0000313" key="2">
    <source>
        <dbReference type="Proteomes" id="UP000323506"/>
    </source>
</evidence>
<evidence type="ECO:0000313" key="1">
    <source>
        <dbReference type="EMBL" id="TYG44593.1"/>
    </source>
</evidence>
<dbReference type="Proteomes" id="UP000323506">
    <property type="component" value="Chromosome D11"/>
</dbReference>
<proteinExistence type="predicted"/>
<reference evidence="1 2" key="1">
    <citation type="submission" date="2019-06" db="EMBL/GenBank/DDBJ databases">
        <title>WGS assembly of Gossypium darwinii.</title>
        <authorList>
            <person name="Chen Z.J."/>
            <person name="Sreedasyam A."/>
            <person name="Ando A."/>
            <person name="Song Q."/>
            <person name="De L."/>
            <person name="Hulse-Kemp A."/>
            <person name="Ding M."/>
            <person name="Ye W."/>
            <person name="Kirkbride R."/>
            <person name="Jenkins J."/>
            <person name="Plott C."/>
            <person name="Lovell J."/>
            <person name="Lin Y.-M."/>
            <person name="Vaughn R."/>
            <person name="Liu B."/>
            <person name="Li W."/>
            <person name="Simpson S."/>
            <person name="Scheffler B."/>
            <person name="Saski C."/>
            <person name="Grover C."/>
            <person name="Hu G."/>
            <person name="Conover J."/>
            <person name="Carlson J."/>
            <person name="Shu S."/>
            <person name="Boston L."/>
            <person name="Williams M."/>
            <person name="Peterson D."/>
            <person name="Mcgee K."/>
            <person name="Jones D."/>
            <person name="Wendel J."/>
            <person name="Stelly D."/>
            <person name="Grimwood J."/>
            <person name="Schmutz J."/>
        </authorList>
    </citation>
    <scope>NUCLEOTIDE SEQUENCE [LARGE SCALE GENOMIC DNA]</scope>
    <source>
        <strain evidence="1">1808015.09</strain>
    </source>
</reference>